<dbReference type="Proteomes" id="UP001162164">
    <property type="component" value="Unassembled WGS sequence"/>
</dbReference>
<proteinExistence type="predicted"/>
<dbReference type="EMBL" id="JAPWTJ010002498">
    <property type="protein sequence ID" value="KAJ8965926.1"/>
    <property type="molecule type" value="Genomic_DNA"/>
</dbReference>
<accession>A0ABQ9IV07</accession>
<sequence>MDIKCAKMTTKNRTVNLLDRLVKQWSPLIWMSPEEKYMPLSIEEFFGACLCGRRKRRKDKNLFHQNVDRRFHVISSHTSAFGYDINVQKTILYAHIVNH</sequence>
<reference evidence="1" key="1">
    <citation type="journal article" date="2023" name="Insect Mol. Biol.">
        <title>Genome sequencing provides insights into the evolution of gene families encoding plant cell wall-degrading enzymes in longhorned beetles.</title>
        <authorList>
            <person name="Shin N.R."/>
            <person name="Okamura Y."/>
            <person name="Kirsch R."/>
            <person name="Pauchet Y."/>
        </authorList>
    </citation>
    <scope>NUCLEOTIDE SEQUENCE</scope>
    <source>
        <strain evidence="1">MMC_N1</strain>
    </source>
</reference>
<evidence type="ECO:0000313" key="2">
    <source>
        <dbReference type="Proteomes" id="UP001162164"/>
    </source>
</evidence>
<protein>
    <submittedName>
        <fullName evidence="1">Uncharacterized protein</fullName>
    </submittedName>
</protein>
<organism evidence="1 2">
    <name type="scientific">Molorchus minor</name>
    <dbReference type="NCBI Taxonomy" id="1323400"/>
    <lineage>
        <taxon>Eukaryota</taxon>
        <taxon>Metazoa</taxon>
        <taxon>Ecdysozoa</taxon>
        <taxon>Arthropoda</taxon>
        <taxon>Hexapoda</taxon>
        <taxon>Insecta</taxon>
        <taxon>Pterygota</taxon>
        <taxon>Neoptera</taxon>
        <taxon>Endopterygota</taxon>
        <taxon>Coleoptera</taxon>
        <taxon>Polyphaga</taxon>
        <taxon>Cucujiformia</taxon>
        <taxon>Chrysomeloidea</taxon>
        <taxon>Cerambycidae</taxon>
        <taxon>Lamiinae</taxon>
        <taxon>Monochamini</taxon>
        <taxon>Molorchus</taxon>
    </lineage>
</organism>
<name>A0ABQ9IV07_9CUCU</name>
<evidence type="ECO:0000313" key="1">
    <source>
        <dbReference type="EMBL" id="KAJ8965926.1"/>
    </source>
</evidence>
<gene>
    <name evidence="1" type="ORF">NQ317_005504</name>
</gene>
<comment type="caution">
    <text evidence="1">The sequence shown here is derived from an EMBL/GenBank/DDBJ whole genome shotgun (WGS) entry which is preliminary data.</text>
</comment>
<keyword evidence="2" id="KW-1185">Reference proteome</keyword>